<dbReference type="PANTHER" id="PTHR30477:SF0">
    <property type="entry name" value="METAL TRANSPORT SYSTEM MEMBRANE PROTEIN TM_0125-RELATED"/>
    <property type="match status" value="1"/>
</dbReference>
<keyword evidence="8" id="KW-1185">Reference proteome</keyword>
<accession>A0A897MTG3</accession>
<dbReference type="InterPro" id="IPR001626">
    <property type="entry name" value="ABC_TroCD"/>
</dbReference>
<evidence type="ECO:0000256" key="3">
    <source>
        <dbReference type="ARBA" id="ARBA00022692"/>
    </source>
</evidence>
<evidence type="ECO:0000313" key="7">
    <source>
        <dbReference type="EMBL" id="QSG02333.1"/>
    </source>
</evidence>
<dbReference type="EMBL" id="CP064786">
    <property type="protein sequence ID" value="QSG02333.1"/>
    <property type="molecule type" value="Genomic_DNA"/>
</dbReference>
<keyword evidence="4 6" id="KW-1133">Transmembrane helix</keyword>
<comment type="subcellular location">
    <subcellularLocation>
        <location evidence="1">Membrane</location>
        <topology evidence="1">Multi-pass membrane protein</topology>
    </subcellularLocation>
</comment>
<dbReference type="InterPro" id="IPR037294">
    <property type="entry name" value="ABC_BtuC-like"/>
</dbReference>
<evidence type="ECO:0000256" key="6">
    <source>
        <dbReference type="SAM" id="Phobius"/>
    </source>
</evidence>
<feature type="transmembrane region" description="Helical" evidence="6">
    <location>
        <begin position="122"/>
        <end position="143"/>
    </location>
</feature>
<organism evidence="7 8">
    <name type="scientific">Natranaeroarchaeum sulfidigenes</name>
    <dbReference type="NCBI Taxonomy" id="2784880"/>
    <lineage>
        <taxon>Archaea</taxon>
        <taxon>Methanobacteriati</taxon>
        <taxon>Methanobacteriota</taxon>
        <taxon>Stenosarchaea group</taxon>
        <taxon>Halobacteria</taxon>
        <taxon>Halobacteriales</taxon>
        <taxon>Natronoarchaeaceae</taxon>
        <taxon>Natranaeroarchaeum</taxon>
    </lineage>
</organism>
<feature type="transmembrane region" description="Helical" evidence="6">
    <location>
        <begin position="71"/>
        <end position="90"/>
    </location>
</feature>
<dbReference type="GO" id="GO:0043190">
    <property type="term" value="C:ATP-binding cassette (ABC) transporter complex"/>
    <property type="evidence" value="ECO:0007669"/>
    <property type="project" value="InterPro"/>
</dbReference>
<keyword evidence="5 6" id="KW-0472">Membrane</keyword>
<reference evidence="7" key="1">
    <citation type="submission" date="2020-11" db="EMBL/GenBank/DDBJ databases">
        <title>Carbohydrate-dependent, anaerobic sulfur respiration: A novel catabolism in halophilic archaea.</title>
        <authorList>
            <person name="Sorokin D.Y."/>
            <person name="Messina E."/>
            <person name="Smedile F."/>
            <person name="La Cono V."/>
            <person name="Hallsworth J.E."/>
            <person name="Yakimov M.M."/>
        </authorList>
    </citation>
    <scope>NUCLEOTIDE SEQUENCE</scope>
    <source>
        <strain evidence="7">AArc-S</strain>
    </source>
</reference>
<dbReference type="AlphaFoldDB" id="A0A897MTG3"/>
<proteinExistence type="inferred from homology"/>
<feature type="transmembrane region" description="Helical" evidence="6">
    <location>
        <begin position="240"/>
        <end position="270"/>
    </location>
</feature>
<feature type="transmembrane region" description="Helical" evidence="6">
    <location>
        <begin position="40"/>
        <end position="64"/>
    </location>
</feature>
<name>A0A897MTG3_9EURY</name>
<keyword evidence="3 6" id="KW-0812">Transmembrane</keyword>
<dbReference type="Pfam" id="PF00950">
    <property type="entry name" value="ABC-3"/>
    <property type="match status" value="1"/>
</dbReference>
<evidence type="ECO:0000256" key="5">
    <source>
        <dbReference type="ARBA" id="ARBA00023136"/>
    </source>
</evidence>
<feature type="transmembrane region" description="Helical" evidence="6">
    <location>
        <begin position="14"/>
        <end position="34"/>
    </location>
</feature>
<evidence type="ECO:0000256" key="1">
    <source>
        <dbReference type="ARBA" id="ARBA00004141"/>
    </source>
</evidence>
<evidence type="ECO:0000256" key="4">
    <source>
        <dbReference type="ARBA" id="ARBA00022989"/>
    </source>
</evidence>
<dbReference type="RefSeq" id="WP_238479485.1">
    <property type="nucleotide sequence ID" value="NZ_CP064786.1"/>
</dbReference>
<feature type="transmembrane region" description="Helical" evidence="6">
    <location>
        <begin position="155"/>
        <end position="175"/>
    </location>
</feature>
<dbReference type="SUPFAM" id="SSF81345">
    <property type="entry name" value="ABC transporter involved in vitamin B12 uptake, BtuC"/>
    <property type="match status" value="1"/>
</dbReference>
<dbReference type="Proteomes" id="UP000663586">
    <property type="component" value="Chromosome"/>
</dbReference>
<comment type="similarity">
    <text evidence="2">Belongs to the ABC-3 integral membrane protein family.</text>
</comment>
<protein>
    <submittedName>
        <fullName evidence="7">ABC-type Mn2+/Zn2+ transport system, permease component</fullName>
    </submittedName>
</protein>
<feature type="transmembrane region" description="Helical" evidence="6">
    <location>
        <begin position="306"/>
        <end position="325"/>
    </location>
</feature>
<dbReference type="GO" id="GO:0055085">
    <property type="term" value="P:transmembrane transport"/>
    <property type="evidence" value="ECO:0007669"/>
    <property type="project" value="InterPro"/>
</dbReference>
<dbReference type="CDD" id="cd06550">
    <property type="entry name" value="TM_ABC_iron-siderophores_like"/>
    <property type="match status" value="1"/>
</dbReference>
<gene>
    <name evidence="7" type="primary">znuB3</name>
    <name evidence="7" type="ORF">AArcS_1113</name>
</gene>
<dbReference type="KEGG" id="hara:AArcS_1113"/>
<dbReference type="PANTHER" id="PTHR30477">
    <property type="entry name" value="ABC-TRANSPORTER METAL-BINDING PROTEIN"/>
    <property type="match status" value="1"/>
</dbReference>
<dbReference type="Gene3D" id="1.10.3470.10">
    <property type="entry name" value="ABC transporter involved in vitamin B12 uptake, BtuC"/>
    <property type="match status" value="1"/>
</dbReference>
<feature type="transmembrane region" description="Helical" evidence="6">
    <location>
        <begin position="96"/>
        <end position="115"/>
    </location>
</feature>
<feature type="transmembrane region" description="Helical" evidence="6">
    <location>
        <begin position="196"/>
        <end position="220"/>
    </location>
</feature>
<evidence type="ECO:0000256" key="2">
    <source>
        <dbReference type="ARBA" id="ARBA00008034"/>
    </source>
</evidence>
<evidence type="ECO:0000313" key="8">
    <source>
        <dbReference type="Proteomes" id="UP000663586"/>
    </source>
</evidence>
<dbReference type="GeneID" id="70684497"/>
<feature type="transmembrane region" description="Helical" evidence="6">
    <location>
        <begin position="282"/>
        <end position="300"/>
    </location>
</feature>
<sequence>MNPLRRLDLNRRDVQSGLVVGGLVSIYLFVAVLFPTLFDLFWSGSGLWSGACGVGTALGTGMLCNPFLQRGLTTGVFIGIAGPLIGVYLVNRQMALIGEALAHTAFAGVAIGLVIGSTIEWLNYPLVVALIVAAIAALGLQYLASHTDAYGDVPIAILLVGSFALGIAIISRGYGFGATINSYLFGNILTVQFHNVQLMAAISLAVIGVVTVTHKQLLYITFDREAATLSRINVDFFDTLLIVLTALVVVAAIQILGAILVAAMLVVPVAAAMQLTDSFTRLMWLSVLIGEIAVLGGVALSYQWNIATGAMIVLVAIAIYLLALFR</sequence>